<dbReference type="EMBL" id="CP127294">
    <property type="protein sequence ID" value="WIX75273.1"/>
    <property type="molecule type" value="Genomic_DNA"/>
</dbReference>
<organism evidence="2 3">
    <name type="scientific">Amycolatopsis carbonis</name>
    <dbReference type="NCBI Taxonomy" id="715471"/>
    <lineage>
        <taxon>Bacteria</taxon>
        <taxon>Bacillati</taxon>
        <taxon>Actinomycetota</taxon>
        <taxon>Actinomycetes</taxon>
        <taxon>Pseudonocardiales</taxon>
        <taxon>Pseudonocardiaceae</taxon>
        <taxon>Amycolatopsis</taxon>
    </lineage>
</organism>
<dbReference type="Proteomes" id="UP001236014">
    <property type="component" value="Chromosome"/>
</dbReference>
<proteinExistence type="predicted"/>
<dbReference type="RefSeq" id="WP_285966048.1">
    <property type="nucleotide sequence ID" value="NZ_CP127294.1"/>
</dbReference>
<keyword evidence="3" id="KW-1185">Reference proteome</keyword>
<accession>A0A9Y2IB79</accession>
<keyword evidence="1" id="KW-1133">Transmembrane helix</keyword>
<evidence type="ECO:0000256" key="1">
    <source>
        <dbReference type="SAM" id="Phobius"/>
    </source>
</evidence>
<dbReference type="KEGG" id="acab:QRX50_27480"/>
<evidence type="ECO:0000313" key="2">
    <source>
        <dbReference type="EMBL" id="WIX75273.1"/>
    </source>
</evidence>
<gene>
    <name evidence="2" type="ORF">QRX50_27480</name>
</gene>
<name>A0A9Y2IB79_9PSEU</name>
<dbReference type="AlphaFoldDB" id="A0A9Y2IB79"/>
<keyword evidence="1" id="KW-0812">Transmembrane</keyword>
<protein>
    <submittedName>
        <fullName evidence="2">Uncharacterized protein</fullName>
    </submittedName>
</protein>
<evidence type="ECO:0000313" key="3">
    <source>
        <dbReference type="Proteomes" id="UP001236014"/>
    </source>
</evidence>
<sequence length="190" mass="19457">MTAERELLEQALGSDQPPVSLDFEAIEAQGARAVRRRTKLAVAGTAAAVILAGLGATAVLTRGTPQMVTPAAPGQVTTAAPREREIAYCYRTADITSTENNQHVAFGINGAGPNGRGDAAADSMSICRSTWTDNHTGWQKPGLPRVVPPLIACVLTSAAVDIDPAAVGAVGVFPGNAQTCAAMGLPVAKI</sequence>
<feature type="transmembrane region" description="Helical" evidence="1">
    <location>
        <begin position="40"/>
        <end position="60"/>
    </location>
</feature>
<keyword evidence="1" id="KW-0472">Membrane</keyword>
<reference evidence="2 3" key="1">
    <citation type="submission" date="2023-06" db="EMBL/GenBank/DDBJ databases">
        <authorList>
            <person name="Oyuntsetseg B."/>
            <person name="Kim S.B."/>
        </authorList>
    </citation>
    <scope>NUCLEOTIDE SEQUENCE [LARGE SCALE GENOMIC DNA]</scope>
    <source>
        <strain evidence="2 3">2-15</strain>
    </source>
</reference>